<dbReference type="PROSITE" id="PS50405">
    <property type="entry name" value="GST_CTER"/>
    <property type="match status" value="1"/>
</dbReference>
<dbReference type="SUPFAM" id="SSF52833">
    <property type="entry name" value="Thioredoxin-like"/>
    <property type="match status" value="1"/>
</dbReference>
<sequence>MSIKLYCDLMSQPSRTLYILLKTIKCDFETKLVDLRKGQHFSDEFTKINKIQRVPVIEHNGFILSESVAIVNYLSREGIIPDNLYPQDSKKRARVEEFLEWHHIGLRLPCSMYFRVKQLDPIITGKQPEAKTVAGYENRMLQSLDTFSTKWLNQGHNFLCGNTVTVADLFAACELEQPRMAGYDPKEHFPAIATWAKKVQQHFNPYYDEGHVIVNKVINKQKKMSSKI</sequence>
<feature type="domain" description="GST N-terminal" evidence="5">
    <location>
        <begin position="1"/>
        <end position="82"/>
    </location>
</feature>
<evidence type="ECO:0000256" key="2">
    <source>
        <dbReference type="ARBA" id="ARBA00009899"/>
    </source>
</evidence>
<dbReference type="SFLD" id="SFLDS00019">
    <property type="entry name" value="Glutathione_Transferase_(cytos"/>
    <property type="match status" value="1"/>
</dbReference>
<dbReference type="SFLD" id="SFLDG01153">
    <property type="entry name" value="Main.4:_Theta-like"/>
    <property type="match status" value="1"/>
</dbReference>
<evidence type="ECO:0000259" key="6">
    <source>
        <dbReference type="PROSITE" id="PS50405"/>
    </source>
</evidence>
<evidence type="ECO:0000313" key="8">
    <source>
        <dbReference type="Proteomes" id="UP001153292"/>
    </source>
</evidence>
<gene>
    <name evidence="7" type="ORF">CHILSU_LOCUS1328</name>
</gene>
<dbReference type="InterPro" id="IPR036282">
    <property type="entry name" value="Glutathione-S-Trfase_C_sf"/>
</dbReference>
<accession>A0ABN8ARC9</accession>
<dbReference type="CDD" id="cd03050">
    <property type="entry name" value="GST_N_Theta"/>
    <property type="match status" value="1"/>
</dbReference>
<dbReference type="Proteomes" id="UP001153292">
    <property type="component" value="Chromosome 11"/>
</dbReference>
<comment type="similarity">
    <text evidence="2">Belongs to the GST superfamily. Theta family.</text>
</comment>
<feature type="domain" description="GST C-terminal" evidence="6">
    <location>
        <begin position="88"/>
        <end position="226"/>
    </location>
</feature>
<organism evidence="7 8">
    <name type="scientific">Chilo suppressalis</name>
    <name type="common">Asiatic rice borer moth</name>
    <dbReference type="NCBI Taxonomy" id="168631"/>
    <lineage>
        <taxon>Eukaryota</taxon>
        <taxon>Metazoa</taxon>
        <taxon>Ecdysozoa</taxon>
        <taxon>Arthropoda</taxon>
        <taxon>Hexapoda</taxon>
        <taxon>Insecta</taxon>
        <taxon>Pterygota</taxon>
        <taxon>Neoptera</taxon>
        <taxon>Endopterygota</taxon>
        <taxon>Lepidoptera</taxon>
        <taxon>Glossata</taxon>
        <taxon>Ditrysia</taxon>
        <taxon>Pyraloidea</taxon>
        <taxon>Crambidae</taxon>
        <taxon>Crambinae</taxon>
        <taxon>Chilo</taxon>
    </lineage>
</organism>
<dbReference type="InterPro" id="IPR010987">
    <property type="entry name" value="Glutathione-S-Trfase_C-like"/>
</dbReference>
<evidence type="ECO:0000256" key="3">
    <source>
        <dbReference type="ARBA" id="ARBA00022490"/>
    </source>
</evidence>
<dbReference type="InterPro" id="IPR004045">
    <property type="entry name" value="Glutathione_S-Trfase_N"/>
</dbReference>
<dbReference type="Pfam" id="PF02798">
    <property type="entry name" value="GST_N"/>
    <property type="match status" value="1"/>
</dbReference>
<dbReference type="CDD" id="cd03183">
    <property type="entry name" value="GST_C_Theta"/>
    <property type="match status" value="1"/>
</dbReference>
<dbReference type="SFLD" id="SFLDG00358">
    <property type="entry name" value="Main_(cytGST)"/>
    <property type="match status" value="1"/>
</dbReference>
<evidence type="ECO:0000259" key="5">
    <source>
        <dbReference type="PROSITE" id="PS50404"/>
    </source>
</evidence>
<dbReference type="InterPro" id="IPR040075">
    <property type="entry name" value="GST_N_Theta"/>
</dbReference>
<reference evidence="7" key="1">
    <citation type="submission" date="2021-12" db="EMBL/GenBank/DDBJ databases">
        <authorList>
            <person name="King R."/>
        </authorList>
    </citation>
    <scope>NUCLEOTIDE SEQUENCE</scope>
</reference>
<dbReference type="PANTHER" id="PTHR43917">
    <property type="match status" value="1"/>
</dbReference>
<evidence type="ECO:0000256" key="1">
    <source>
        <dbReference type="ARBA" id="ARBA00004496"/>
    </source>
</evidence>
<evidence type="ECO:0000256" key="4">
    <source>
        <dbReference type="ARBA" id="ARBA00047960"/>
    </source>
</evidence>
<dbReference type="SUPFAM" id="SSF47616">
    <property type="entry name" value="GST C-terminal domain-like"/>
    <property type="match status" value="1"/>
</dbReference>
<dbReference type="PANTHER" id="PTHR43917:SF8">
    <property type="entry name" value="GH16740P-RELATED"/>
    <property type="match status" value="1"/>
</dbReference>
<evidence type="ECO:0000313" key="7">
    <source>
        <dbReference type="EMBL" id="CAH0398215.1"/>
    </source>
</evidence>
<dbReference type="PROSITE" id="PS50404">
    <property type="entry name" value="GST_NTER"/>
    <property type="match status" value="1"/>
</dbReference>
<dbReference type="EMBL" id="OU963904">
    <property type="protein sequence ID" value="CAH0398215.1"/>
    <property type="molecule type" value="Genomic_DNA"/>
</dbReference>
<dbReference type="InterPro" id="IPR036249">
    <property type="entry name" value="Thioredoxin-like_sf"/>
</dbReference>
<dbReference type="InterPro" id="IPR051369">
    <property type="entry name" value="GST_Theta"/>
</dbReference>
<name>A0ABN8ARC9_CHISP</name>
<keyword evidence="3" id="KW-0963">Cytoplasm</keyword>
<dbReference type="Gene3D" id="1.20.1050.10">
    <property type="match status" value="1"/>
</dbReference>
<dbReference type="Gene3D" id="3.40.30.10">
    <property type="entry name" value="Glutaredoxin"/>
    <property type="match status" value="1"/>
</dbReference>
<dbReference type="Pfam" id="PF00043">
    <property type="entry name" value="GST_C"/>
    <property type="match status" value="1"/>
</dbReference>
<comment type="catalytic activity">
    <reaction evidence="4">
        <text>RX + glutathione = an S-substituted glutathione + a halide anion + H(+)</text>
        <dbReference type="Rhea" id="RHEA:16437"/>
        <dbReference type="ChEBI" id="CHEBI:15378"/>
        <dbReference type="ChEBI" id="CHEBI:16042"/>
        <dbReference type="ChEBI" id="CHEBI:17792"/>
        <dbReference type="ChEBI" id="CHEBI:57925"/>
        <dbReference type="ChEBI" id="CHEBI:90779"/>
        <dbReference type="EC" id="2.5.1.18"/>
    </reaction>
</comment>
<protein>
    <submittedName>
        <fullName evidence="7">Uncharacterized protein</fullName>
    </submittedName>
</protein>
<dbReference type="InterPro" id="IPR040079">
    <property type="entry name" value="Glutathione_S-Trfase"/>
</dbReference>
<dbReference type="InterPro" id="IPR040077">
    <property type="entry name" value="GST_C_Theta"/>
</dbReference>
<keyword evidence="8" id="KW-1185">Reference proteome</keyword>
<dbReference type="InterPro" id="IPR004046">
    <property type="entry name" value="GST_C"/>
</dbReference>
<proteinExistence type="inferred from homology"/>
<comment type="subcellular location">
    <subcellularLocation>
        <location evidence="1">Cytoplasm</location>
    </subcellularLocation>
</comment>